<dbReference type="Pfam" id="PF11306">
    <property type="entry name" value="DUF3108"/>
    <property type="match status" value="1"/>
</dbReference>
<dbReference type="RefSeq" id="WP_221250812.1">
    <property type="nucleotide sequence ID" value="NZ_AP024355.1"/>
</dbReference>
<accession>A0ABM8HRU6</accession>
<dbReference type="InterPro" id="IPR021457">
    <property type="entry name" value="DUF3108"/>
</dbReference>
<gene>
    <name evidence="2" type="ORF">DESUT3_04020</name>
</gene>
<name>A0ABM8HRU6_9BACT</name>
<evidence type="ECO:0000313" key="2">
    <source>
        <dbReference type="EMBL" id="BCR03333.1"/>
    </source>
</evidence>
<dbReference type="Proteomes" id="UP001319827">
    <property type="component" value="Chromosome"/>
</dbReference>
<evidence type="ECO:0008006" key="4">
    <source>
        <dbReference type="Google" id="ProtNLM"/>
    </source>
</evidence>
<keyword evidence="1" id="KW-0732">Signal</keyword>
<evidence type="ECO:0000256" key="1">
    <source>
        <dbReference type="SAM" id="SignalP"/>
    </source>
</evidence>
<feature type="signal peptide" evidence="1">
    <location>
        <begin position="1"/>
        <end position="19"/>
    </location>
</feature>
<proteinExistence type="predicted"/>
<organism evidence="2 3">
    <name type="scientific">Desulfuromonas versatilis</name>
    <dbReference type="NCBI Taxonomy" id="2802975"/>
    <lineage>
        <taxon>Bacteria</taxon>
        <taxon>Pseudomonadati</taxon>
        <taxon>Thermodesulfobacteriota</taxon>
        <taxon>Desulfuromonadia</taxon>
        <taxon>Desulfuromonadales</taxon>
        <taxon>Desulfuromonadaceae</taxon>
        <taxon>Desulfuromonas</taxon>
    </lineage>
</organism>
<dbReference type="EMBL" id="AP024355">
    <property type="protein sequence ID" value="BCR03333.1"/>
    <property type="molecule type" value="Genomic_DNA"/>
</dbReference>
<reference evidence="2 3" key="1">
    <citation type="journal article" date="2016" name="C (Basel)">
        <title>Selective Growth of and Electricity Production by Marine Exoelectrogenic Bacteria in Self-Aggregated Hydrogel of Microbially Reduced Graphene Oxide.</title>
        <authorList>
            <person name="Yoshida N."/>
            <person name="Goto Y."/>
            <person name="Miyata Y."/>
        </authorList>
    </citation>
    <scope>NUCLEOTIDE SEQUENCE [LARGE SCALE GENOMIC DNA]</scope>
    <source>
        <strain evidence="2 3">NIT-T3</strain>
    </source>
</reference>
<evidence type="ECO:0000313" key="3">
    <source>
        <dbReference type="Proteomes" id="UP001319827"/>
    </source>
</evidence>
<feature type="chain" id="PRO_5045271500" description="DUF3108 domain-containing protein" evidence="1">
    <location>
        <begin position="20"/>
        <end position="240"/>
    </location>
</feature>
<sequence>MLRLLLALLIVVAALPAAAAEPVVPTPYHATYAVSYRGFNVGLLHFELRSPEAGVLVFETRAEPSLPARLLVSAAAFERSRMHIDGQGVRPLSWVLEDGKKGSEKDGHLAFGWAEQKVSGEVKEKPVALPVEPGLQDRLSIQIAVMTTLLRGEVPGTFPMIDGDEIKHYSYTPAGSASLKTKTGDFATVSYESTRPGSIRVSRVWYAPALGYLPVRAEQKRKGKVETVMELVSVQGRGDR</sequence>
<reference evidence="2 3" key="2">
    <citation type="journal article" date="2021" name="Int. J. Syst. Evol. Microbiol.">
        <title>Isolation and Polyphasic Characterization of Desulfuromonas versatilis sp. Nov., an Electrogenic Bacteria Capable of Versatile Metabolism Isolated from a Graphene Oxide-Reducing Enrichment Culture.</title>
        <authorList>
            <person name="Xie L."/>
            <person name="Yoshida N."/>
            <person name="Ishii S."/>
            <person name="Meng L."/>
        </authorList>
    </citation>
    <scope>NUCLEOTIDE SEQUENCE [LARGE SCALE GENOMIC DNA]</scope>
    <source>
        <strain evidence="2 3">NIT-T3</strain>
    </source>
</reference>
<keyword evidence="3" id="KW-1185">Reference proteome</keyword>
<protein>
    <recommendedName>
        <fullName evidence="4">DUF3108 domain-containing protein</fullName>
    </recommendedName>
</protein>